<reference evidence="2" key="1">
    <citation type="submission" date="2020-12" db="EMBL/GenBank/DDBJ databases">
        <title>Metabolic potential, ecology and presence of endohyphal bacteria is reflected in genomic diversity of Mucoromycotina.</title>
        <authorList>
            <person name="Muszewska A."/>
            <person name="Okrasinska A."/>
            <person name="Steczkiewicz K."/>
            <person name="Drgas O."/>
            <person name="Orlowska M."/>
            <person name="Perlinska-Lenart U."/>
            <person name="Aleksandrzak-Piekarczyk T."/>
            <person name="Szatraj K."/>
            <person name="Zielenkiewicz U."/>
            <person name="Pilsyk S."/>
            <person name="Malc E."/>
            <person name="Mieczkowski P."/>
            <person name="Kruszewska J.S."/>
            <person name="Biernat P."/>
            <person name="Pawlowska J."/>
        </authorList>
    </citation>
    <scope>NUCLEOTIDE SEQUENCE</scope>
    <source>
        <strain evidence="2">WA0000051536</strain>
    </source>
</reference>
<dbReference type="Proteomes" id="UP000612746">
    <property type="component" value="Unassembled WGS sequence"/>
</dbReference>
<name>A0A8H7PP76_9FUNG</name>
<sequence>MYRHYPLKPPIASSSPFSQESSMDLSDLKQPKKLYDMEYWLACFDSLTSTMYNSPAAVLPSFPHHYYAIPLGDKKDQIGTERGESQSDPNIPNSVQENAFHNRNDEYFTFQNFYEFRQARCDHVMGRLRLHFRFPALTIRRLQAGNYILHQSSPEGQAVDPSTGTLDDKYTTEAMVRARRSTMTNFGVTMSSLNARTRFVPYSFSIGARYCSPYRVHDILLRCAHLPNWGHTIFMLNAIAYMKEYGPVESGKVVTGLFKPFAPAIDVTFRWLTNEHFMSGQEPFPLALLIFEHLAFDTTEEQDMDILLATDGSPQDGKNAKNQMQLARFPVLWVELGDGMAQHLTGLANHWLEKSRAEGTLDMEME</sequence>
<organism evidence="2 3">
    <name type="scientific">Umbelopsis vinacea</name>
    <dbReference type="NCBI Taxonomy" id="44442"/>
    <lineage>
        <taxon>Eukaryota</taxon>
        <taxon>Fungi</taxon>
        <taxon>Fungi incertae sedis</taxon>
        <taxon>Mucoromycota</taxon>
        <taxon>Mucoromycotina</taxon>
        <taxon>Umbelopsidomycetes</taxon>
        <taxon>Umbelopsidales</taxon>
        <taxon>Umbelopsidaceae</taxon>
        <taxon>Umbelopsis</taxon>
    </lineage>
</organism>
<dbReference type="EMBL" id="JAEPRA010000012">
    <property type="protein sequence ID" value="KAG2177717.1"/>
    <property type="molecule type" value="Genomic_DNA"/>
</dbReference>
<protein>
    <submittedName>
        <fullName evidence="2">Uncharacterized protein</fullName>
    </submittedName>
</protein>
<feature type="region of interest" description="Disordered" evidence="1">
    <location>
        <begin position="1"/>
        <end position="23"/>
    </location>
</feature>
<evidence type="ECO:0000313" key="2">
    <source>
        <dbReference type="EMBL" id="KAG2177717.1"/>
    </source>
</evidence>
<feature type="compositionally biased region" description="Polar residues" evidence="1">
    <location>
        <begin position="12"/>
        <end position="23"/>
    </location>
</feature>
<comment type="caution">
    <text evidence="2">The sequence shown here is derived from an EMBL/GenBank/DDBJ whole genome shotgun (WGS) entry which is preliminary data.</text>
</comment>
<evidence type="ECO:0000313" key="3">
    <source>
        <dbReference type="Proteomes" id="UP000612746"/>
    </source>
</evidence>
<dbReference type="OrthoDB" id="2344405at2759"/>
<gene>
    <name evidence="2" type="ORF">INT44_008231</name>
</gene>
<evidence type="ECO:0000256" key="1">
    <source>
        <dbReference type="SAM" id="MobiDB-lite"/>
    </source>
</evidence>
<accession>A0A8H7PP76</accession>
<proteinExistence type="predicted"/>
<dbReference type="AlphaFoldDB" id="A0A8H7PP76"/>
<keyword evidence="3" id="KW-1185">Reference proteome</keyword>